<sequence length="109" mass="13016">MAGVTLILKHFQDVFTRKFPFDQITKSQEDDQYYEDPLECKNIHERPQGAKNQKKIKEIPQDLKSFKVNPREEKDTHQKGPAQQHQDHSQFHPLKLWKCIHLKILSPHY</sequence>
<dbReference type="AlphaFoldDB" id="A0A9Q3FBD6"/>
<feature type="region of interest" description="Disordered" evidence="1">
    <location>
        <begin position="43"/>
        <end position="89"/>
    </location>
</feature>
<accession>A0A9Q3FBD6</accession>
<gene>
    <name evidence="2" type="ORF">O181_073522</name>
</gene>
<evidence type="ECO:0000313" key="2">
    <source>
        <dbReference type="EMBL" id="MBW0533807.1"/>
    </source>
</evidence>
<dbReference type="EMBL" id="AVOT02038864">
    <property type="protein sequence ID" value="MBW0533807.1"/>
    <property type="molecule type" value="Genomic_DNA"/>
</dbReference>
<evidence type="ECO:0000313" key="3">
    <source>
        <dbReference type="Proteomes" id="UP000765509"/>
    </source>
</evidence>
<keyword evidence="3" id="KW-1185">Reference proteome</keyword>
<reference evidence="2" key="1">
    <citation type="submission" date="2021-03" db="EMBL/GenBank/DDBJ databases">
        <title>Draft genome sequence of rust myrtle Austropuccinia psidii MF-1, a brazilian biotype.</title>
        <authorList>
            <person name="Quecine M.C."/>
            <person name="Pachon D.M.R."/>
            <person name="Bonatelli M.L."/>
            <person name="Correr F.H."/>
            <person name="Franceschini L.M."/>
            <person name="Leite T.F."/>
            <person name="Margarido G.R.A."/>
            <person name="Almeida C.A."/>
            <person name="Ferrarezi J.A."/>
            <person name="Labate C.A."/>
        </authorList>
    </citation>
    <scope>NUCLEOTIDE SEQUENCE</scope>
    <source>
        <strain evidence="2">MF-1</strain>
    </source>
</reference>
<dbReference type="Proteomes" id="UP000765509">
    <property type="component" value="Unassembled WGS sequence"/>
</dbReference>
<comment type="caution">
    <text evidence="2">The sequence shown here is derived from an EMBL/GenBank/DDBJ whole genome shotgun (WGS) entry which is preliminary data.</text>
</comment>
<feature type="compositionally biased region" description="Basic and acidic residues" evidence="1">
    <location>
        <begin position="55"/>
        <end position="78"/>
    </location>
</feature>
<organism evidence="2 3">
    <name type="scientific">Austropuccinia psidii MF-1</name>
    <dbReference type="NCBI Taxonomy" id="1389203"/>
    <lineage>
        <taxon>Eukaryota</taxon>
        <taxon>Fungi</taxon>
        <taxon>Dikarya</taxon>
        <taxon>Basidiomycota</taxon>
        <taxon>Pucciniomycotina</taxon>
        <taxon>Pucciniomycetes</taxon>
        <taxon>Pucciniales</taxon>
        <taxon>Sphaerophragmiaceae</taxon>
        <taxon>Austropuccinia</taxon>
    </lineage>
</organism>
<protein>
    <submittedName>
        <fullName evidence="2">Uncharacterized protein</fullName>
    </submittedName>
</protein>
<evidence type="ECO:0000256" key="1">
    <source>
        <dbReference type="SAM" id="MobiDB-lite"/>
    </source>
</evidence>
<proteinExistence type="predicted"/>
<name>A0A9Q3FBD6_9BASI</name>